<dbReference type="RefSeq" id="WP_060687760.1">
    <property type="nucleotide sequence ID" value="NZ_LGKN01000009.1"/>
</dbReference>
<dbReference type="AlphaFoldDB" id="A0A0P6YSN8"/>
<accession>A0A0P6YSN8</accession>
<sequence length="173" mass="19973">MRTMYLLEKTYLDEGVPLETVLRVACMALAPWAVRYEARLIMPRVSDTPTLRRGTLPTAVDERRAALDTLLTWLTTNTAVEDLFALSLWEADQARPFFQYPDTPDVWSLWLTLAQWHALQTACQSAHLPTDLFFDADQVICTPVEGNTLLARLARRLGFQKCYTPRQWKRRQT</sequence>
<dbReference type="Proteomes" id="UP000050502">
    <property type="component" value="Unassembled WGS sequence"/>
</dbReference>
<organism evidence="1 2">
    <name type="scientific">Ardenticatena maritima</name>
    <dbReference type="NCBI Taxonomy" id="872965"/>
    <lineage>
        <taxon>Bacteria</taxon>
        <taxon>Bacillati</taxon>
        <taxon>Chloroflexota</taxon>
        <taxon>Ardenticatenia</taxon>
        <taxon>Ardenticatenales</taxon>
        <taxon>Ardenticatenaceae</taxon>
        <taxon>Ardenticatena</taxon>
    </lineage>
</organism>
<proteinExistence type="predicted"/>
<name>A0A0P6YSN8_9CHLR</name>
<reference evidence="1 2" key="1">
    <citation type="submission" date="2015-07" db="EMBL/GenBank/DDBJ databases">
        <title>Whole genome sequence of Ardenticatena maritima DSM 23922.</title>
        <authorList>
            <person name="Hemp J."/>
            <person name="Ward L.M."/>
            <person name="Pace L.A."/>
            <person name="Fischer W.W."/>
        </authorList>
    </citation>
    <scope>NUCLEOTIDE SEQUENCE [LARGE SCALE GENOMIC DNA]</scope>
    <source>
        <strain evidence="1 2">110S</strain>
    </source>
</reference>
<gene>
    <name evidence="1" type="ORF">SE16_14185</name>
</gene>
<evidence type="ECO:0000313" key="2">
    <source>
        <dbReference type="Proteomes" id="UP000050502"/>
    </source>
</evidence>
<comment type="caution">
    <text evidence="1">The sequence shown here is derived from an EMBL/GenBank/DDBJ whole genome shotgun (WGS) entry which is preliminary data.</text>
</comment>
<dbReference type="EMBL" id="LGKN01000009">
    <property type="protein sequence ID" value="KPL86439.1"/>
    <property type="molecule type" value="Genomic_DNA"/>
</dbReference>
<protein>
    <submittedName>
        <fullName evidence="1">Uncharacterized protein</fullName>
    </submittedName>
</protein>
<evidence type="ECO:0000313" key="1">
    <source>
        <dbReference type="EMBL" id="KPL86439.1"/>
    </source>
</evidence>